<evidence type="ECO:0000313" key="5">
    <source>
        <dbReference type="Proteomes" id="UP000584824"/>
    </source>
</evidence>
<dbReference type="InterPro" id="IPR003660">
    <property type="entry name" value="HAMP_dom"/>
</dbReference>
<dbReference type="CDD" id="cd01949">
    <property type="entry name" value="GGDEF"/>
    <property type="match status" value="1"/>
</dbReference>
<feature type="transmembrane region" description="Helical" evidence="1">
    <location>
        <begin position="191"/>
        <end position="209"/>
    </location>
</feature>
<evidence type="ECO:0000313" key="4">
    <source>
        <dbReference type="EMBL" id="MBB4102213.1"/>
    </source>
</evidence>
<dbReference type="SMART" id="SM00304">
    <property type="entry name" value="HAMP"/>
    <property type="match status" value="1"/>
</dbReference>
<dbReference type="Proteomes" id="UP000584824">
    <property type="component" value="Unassembled WGS sequence"/>
</dbReference>
<evidence type="ECO:0000259" key="2">
    <source>
        <dbReference type="PROSITE" id="PS50885"/>
    </source>
</evidence>
<comment type="caution">
    <text evidence="4">The sequence shown here is derived from an EMBL/GenBank/DDBJ whole genome shotgun (WGS) entry which is preliminary data.</text>
</comment>
<dbReference type="GO" id="GO:0007165">
    <property type="term" value="P:signal transduction"/>
    <property type="evidence" value="ECO:0007669"/>
    <property type="project" value="InterPro"/>
</dbReference>
<dbReference type="AlphaFoldDB" id="A0A7W6JZ35"/>
<dbReference type="PROSITE" id="PS50887">
    <property type="entry name" value="GGDEF"/>
    <property type="match status" value="1"/>
</dbReference>
<dbReference type="CDD" id="cd06225">
    <property type="entry name" value="HAMP"/>
    <property type="match status" value="1"/>
</dbReference>
<keyword evidence="1" id="KW-0812">Transmembrane</keyword>
<keyword evidence="5" id="KW-1185">Reference proteome</keyword>
<dbReference type="Gene3D" id="3.30.70.270">
    <property type="match status" value="1"/>
</dbReference>
<dbReference type="InterPro" id="IPR052163">
    <property type="entry name" value="DGC-Regulatory_Protein"/>
</dbReference>
<dbReference type="InterPro" id="IPR043128">
    <property type="entry name" value="Rev_trsase/Diguanyl_cyclase"/>
</dbReference>
<accession>A0A7W6JZ35</accession>
<dbReference type="NCBIfam" id="TIGR00254">
    <property type="entry name" value="GGDEF"/>
    <property type="match status" value="1"/>
</dbReference>
<keyword evidence="1" id="KW-0472">Membrane</keyword>
<dbReference type="RefSeq" id="WP_183789517.1">
    <property type="nucleotide sequence ID" value="NZ_JACIDU010000002.1"/>
</dbReference>
<dbReference type="InterPro" id="IPR000160">
    <property type="entry name" value="GGDEF_dom"/>
</dbReference>
<organism evidence="4 5">
    <name type="scientific">Allorhizobium borbori</name>
    <dbReference type="NCBI Taxonomy" id="485907"/>
    <lineage>
        <taxon>Bacteria</taxon>
        <taxon>Pseudomonadati</taxon>
        <taxon>Pseudomonadota</taxon>
        <taxon>Alphaproteobacteria</taxon>
        <taxon>Hyphomicrobiales</taxon>
        <taxon>Rhizobiaceae</taxon>
        <taxon>Rhizobium/Agrobacterium group</taxon>
        <taxon>Allorhizobium</taxon>
    </lineage>
</organism>
<evidence type="ECO:0000256" key="1">
    <source>
        <dbReference type="SAM" id="Phobius"/>
    </source>
</evidence>
<dbReference type="SUPFAM" id="SSF158472">
    <property type="entry name" value="HAMP domain-like"/>
    <property type="match status" value="1"/>
</dbReference>
<sequence>MILCVFLAYAAGAGAGFVMLERGSREQWRNEAAMNAQTVSSVMRGIYTALAVENDPSGQVVGVISDLPIGDETSILTTGFDPVDVLSLASAQTKHAVWLFKPDAEGKGFVSTADSEGGAAGLPVVFAGEGAPTPQKASFFVGSAVVGGEEYMVSVLPVKGLSGELHGLLVSSIGRTADLLKTRDELVRQSLFVLVAVLAVMTGLVAFLMRRLFRPVPVLIQALTRIANNDTGVVTPFQGRDDEIGRLADAIETLREAVVEREHLREAREATLQFEYMAHHDHLTGLPNRARLNKALDKAMEALSMGQQANFLMLDLDRFKQVNDTHGHAIGDALLVAVSGRLSLLLGPDDIAVRLGGDEFAVLQKVSQDAEKEARRLATRIVEALCTPFAIENLELQIGASVGIASAPVHGQTAHALLTRSDMALYASKRGGRSAYAFYSDDLLDESGRGFAVGA</sequence>
<name>A0A7W6JZ35_9HYPH</name>
<evidence type="ECO:0000259" key="3">
    <source>
        <dbReference type="PROSITE" id="PS50887"/>
    </source>
</evidence>
<feature type="domain" description="GGDEF" evidence="3">
    <location>
        <begin position="307"/>
        <end position="441"/>
    </location>
</feature>
<reference evidence="4 5" key="1">
    <citation type="submission" date="2020-08" db="EMBL/GenBank/DDBJ databases">
        <title>Genomic Encyclopedia of Type Strains, Phase IV (KMG-IV): sequencing the most valuable type-strain genomes for metagenomic binning, comparative biology and taxonomic classification.</title>
        <authorList>
            <person name="Goeker M."/>
        </authorList>
    </citation>
    <scope>NUCLEOTIDE SEQUENCE [LARGE SCALE GENOMIC DNA]</scope>
    <source>
        <strain evidence="4 5">DSM 26385</strain>
    </source>
</reference>
<gene>
    <name evidence="4" type="ORF">GGQ66_000741</name>
</gene>
<dbReference type="Gene3D" id="6.10.340.10">
    <property type="match status" value="1"/>
</dbReference>
<protein>
    <submittedName>
        <fullName evidence="4">Diguanylate cyclase (GGDEF)-like protein</fullName>
    </submittedName>
</protein>
<dbReference type="PANTHER" id="PTHR46663">
    <property type="entry name" value="DIGUANYLATE CYCLASE DGCT-RELATED"/>
    <property type="match status" value="1"/>
</dbReference>
<dbReference type="Pfam" id="PF00672">
    <property type="entry name" value="HAMP"/>
    <property type="match status" value="1"/>
</dbReference>
<dbReference type="SUPFAM" id="SSF55073">
    <property type="entry name" value="Nucleotide cyclase"/>
    <property type="match status" value="1"/>
</dbReference>
<dbReference type="InterPro" id="IPR029787">
    <property type="entry name" value="Nucleotide_cyclase"/>
</dbReference>
<dbReference type="PANTHER" id="PTHR46663:SF2">
    <property type="entry name" value="GGDEF DOMAIN-CONTAINING PROTEIN"/>
    <property type="match status" value="1"/>
</dbReference>
<dbReference type="PROSITE" id="PS50885">
    <property type="entry name" value="HAMP"/>
    <property type="match status" value="1"/>
</dbReference>
<keyword evidence="1" id="KW-1133">Transmembrane helix</keyword>
<proteinExistence type="predicted"/>
<dbReference type="Pfam" id="PF00990">
    <property type="entry name" value="GGDEF"/>
    <property type="match status" value="1"/>
</dbReference>
<dbReference type="EMBL" id="JACIDU010000002">
    <property type="protein sequence ID" value="MBB4102213.1"/>
    <property type="molecule type" value="Genomic_DNA"/>
</dbReference>
<dbReference type="GO" id="GO:0016020">
    <property type="term" value="C:membrane"/>
    <property type="evidence" value="ECO:0007669"/>
    <property type="project" value="InterPro"/>
</dbReference>
<feature type="domain" description="HAMP" evidence="2">
    <location>
        <begin position="210"/>
        <end position="263"/>
    </location>
</feature>
<dbReference type="SMART" id="SM00267">
    <property type="entry name" value="GGDEF"/>
    <property type="match status" value="1"/>
</dbReference>